<dbReference type="InterPro" id="IPR001849">
    <property type="entry name" value="PH_domain"/>
</dbReference>
<dbReference type="AlphaFoldDB" id="A0A9W7ECJ0"/>
<gene>
    <name evidence="4" type="ORF">TrST_g9523</name>
</gene>
<protein>
    <recommendedName>
        <fullName evidence="3">PH domain-containing protein</fullName>
    </recommendedName>
</protein>
<dbReference type="InterPro" id="IPR011993">
    <property type="entry name" value="PH-like_dom_sf"/>
</dbReference>
<feature type="transmembrane region" description="Helical" evidence="2">
    <location>
        <begin position="55"/>
        <end position="84"/>
    </location>
</feature>
<evidence type="ECO:0000259" key="3">
    <source>
        <dbReference type="PROSITE" id="PS50003"/>
    </source>
</evidence>
<keyword evidence="5" id="KW-1185">Reference proteome</keyword>
<sequence length="544" mass="62138">MGKTVQVGSGLDAPLLKLSLKSLLFSLTLTSSIQARWEFVQMFPPEIILHWPVNLWSIFIFISGIIVYKSLVFALPLTTLIFYLEMFHPFKRMLCYCGKIGRTLKMSSGYEKDLMPYLGKVVPHLPVMIENVEYVEPVFPQMIKYMSVFGPHLDVVLPNMDQMGPHLGKMMPLMDRMEPYMDGFMPHLVACLPHMDIMIDHMEDFLPYFDKIVPNLGQITPHMGIMMKHIDSFMPHMEIIMRNFHFIVPTMGIFMEHIEALLPTLDKTMPYLDGMAPHFEGMAPSLPKFVPIMDRVIDHLPSIIPRLGDTLVNADAVLDYLGWTVNTPLVNSLEMHGTGSTVVKIGRALGGSSPEKERDFKKQGRRASEVAVSLAQKKKLEDRIVMEGWIKKRSTSAMINSLAGKAWKRKWVVIDVSGCMSIYTNPSKSPQSLRMRWYLGGTKLVPQEVGKSFKLKCPKRGEIKKITHYFRVPKGEKVEAEYNSWITQIELWDGSASIVEDEGYIHVSDGEDEEEWAGDDEDNEDEEDEEDENDVKERESDIDR</sequence>
<dbReference type="Proteomes" id="UP001165085">
    <property type="component" value="Unassembled WGS sequence"/>
</dbReference>
<reference evidence="5" key="1">
    <citation type="journal article" date="2023" name="Commun. Biol.">
        <title>Genome analysis of Parmales, the sister group of diatoms, reveals the evolutionary specialization of diatoms from phago-mixotrophs to photoautotrophs.</title>
        <authorList>
            <person name="Ban H."/>
            <person name="Sato S."/>
            <person name="Yoshikawa S."/>
            <person name="Yamada K."/>
            <person name="Nakamura Y."/>
            <person name="Ichinomiya M."/>
            <person name="Sato N."/>
            <person name="Blanc-Mathieu R."/>
            <person name="Endo H."/>
            <person name="Kuwata A."/>
            <person name="Ogata H."/>
        </authorList>
    </citation>
    <scope>NUCLEOTIDE SEQUENCE [LARGE SCALE GENOMIC DNA]</scope>
    <source>
        <strain evidence="5">NIES 3701</strain>
    </source>
</reference>
<dbReference type="SUPFAM" id="SSF50729">
    <property type="entry name" value="PH domain-like"/>
    <property type="match status" value="1"/>
</dbReference>
<organism evidence="4 5">
    <name type="scientific">Triparma strigata</name>
    <dbReference type="NCBI Taxonomy" id="1606541"/>
    <lineage>
        <taxon>Eukaryota</taxon>
        <taxon>Sar</taxon>
        <taxon>Stramenopiles</taxon>
        <taxon>Ochrophyta</taxon>
        <taxon>Bolidophyceae</taxon>
        <taxon>Parmales</taxon>
        <taxon>Triparmaceae</taxon>
        <taxon>Triparma</taxon>
    </lineage>
</organism>
<dbReference type="Gene3D" id="2.30.29.30">
    <property type="entry name" value="Pleckstrin-homology domain (PH domain)/Phosphotyrosine-binding domain (PTB)"/>
    <property type="match status" value="1"/>
</dbReference>
<dbReference type="SMART" id="SM00233">
    <property type="entry name" value="PH"/>
    <property type="match status" value="1"/>
</dbReference>
<comment type="caution">
    <text evidence="4">The sequence shown here is derived from an EMBL/GenBank/DDBJ whole genome shotgun (WGS) entry which is preliminary data.</text>
</comment>
<dbReference type="InterPro" id="IPR016024">
    <property type="entry name" value="ARM-type_fold"/>
</dbReference>
<evidence type="ECO:0000313" key="4">
    <source>
        <dbReference type="EMBL" id="GMH76324.1"/>
    </source>
</evidence>
<evidence type="ECO:0000256" key="1">
    <source>
        <dbReference type="SAM" id="MobiDB-lite"/>
    </source>
</evidence>
<evidence type="ECO:0000313" key="5">
    <source>
        <dbReference type="Proteomes" id="UP001165085"/>
    </source>
</evidence>
<proteinExistence type="predicted"/>
<evidence type="ECO:0000256" key="2">
    <source>
        <dbReference type="SAM" id="Phobius"/>
    </source>
</evidence>
<keyword evidence="2" id="KW-1133">Transmembrane helix</keyword>
<feature type="compositionally biased region" description="Basic and acidic residues" evidence="1">
    <location>
        <begin position="535"/>
        <end position="544"/>
    </location>
</feature>
<keyword evidence="2" id="KW-0812">Transmembrane</keyword>
<name>A0A9W7ECJ0_9STRA</name>
<dbReference type="SUPFAM" id="SSF48371">
    <property type="entry name" value="ARM repeat"/>
    <property type="match status" value="1"/>
</dbReference>
<feature type="region of interest" description="Disordered" evidence="1">
    <location>
        <begin position="502"/>
        <end position="544"/>
    </location>
</feature>
<dbReference type="EMBL" id="BRXY01000195">
    <property type="protein sequence ID" value="GMH76324.1"/>
    <property type="molecule type" value="Genomic_DNA"/>
</dbReference>
<dbReference type="PROSITE" id="PS50003">
    <property type="entry name" value="PH_DOMAIN"/>
    <property type="match status" value="1"/>
</dbReference>
<feature type="compositionally biased region" description="Acidic residues" evidence="1">
    <location>
        <begin position="510"/>
        <end position="534"/>
    </location>
</feature>
<dbReference type="OrthoDB" id="191392at2759"/>
<feature type="domain" description="PH" evidence="3">
    <location>
        <begin position="383"/>
        <end position="494"/>
    </location>
</feature>
<keyword evidence="2" id="KW-0472">Membrane</keyword>
<accession>A0A9W7ECJ0</accession>